<evidence type="ECO:0000259" key="1">
    <source>
        <dbReference type="Pfam" id="PF16242"/>
    </source>
</evidence>
<proteinExistence type="predicted"/>
<dbReference type="InterPro" id="IPR038725">
    <property type="entry name" value="YdaG_split_barrel_FMN-bd"/>
</dbReference>
<dbReference type="EMBL" id="LAZR01003585">
    <property type="protein sequence ID" value="KKN16730.1"/>
    <property type="molecule type" value="Genomic_DNA"/>
</dbReference>
<reference evidence="2" key="1">
    <citation type="journal article" date="2015" name="Nature">
        <title>Complex archaea that bridge the gap between prokaryotes and eukaryotes.</title>
        <authorList>
            <person name="Spang A."/>
            <person name="Saw J.H."/>
            <person name="Jorgensen S.L."/>
            <person name="Zaremba-Niedzwiedzka K."/>
            <person name="Martijn J."/>
            <person name="Lind A.E."/>
            <person name="van Eijk R."/>
            <person name="Schleper C."/>
            <person name="Guy L."/>
            <person name="Ettema T.J."/>
        </authorList>
    </citation>
    <scope>NUCLEOTIDE SEQUENCE</scope>
</reference>
<sequence length="166" mass="18580">MSEKNLFNEEAKAKIKELATDIDFTMMETNLGEKKTHIIPMSTKDVDSDGNIWFLSNKDSEHNGYLEVDSSIQLIYSKPGNFEFMTIFGHASITTERPVLEKYYGKSDDAWFDGVNDPNLTAIKVVPADAHYWDAKNGKLVSLIKMGVGAITGEKQDLGEHGDLKM</sequence>
<dbReference type="PANTHER" id="PTHR34818:SF1">
    <property type="entry name" value="PROTEIN BLI-3"/>
    <property type="match status" value="1"/>
</dbReference>
<dbReference type="Gene3D" id="2.30.110.10">
    <property type="entry name" value="Electron Transport, Fmn-binding Protein, Chain A"/>
    <property type="match status" value="1"/>
</dbReference>
<gene>
    <name evidence="2" type="ORF">LCGC14_0972950</name>
</gene>
<name>A0A0F9NB30_9ZZZZ</name>
<dbReference type="AlphaFoldDB" id="A0A0F9NB30"/>
<dbReference type="Pfam" id="PF16242">
    <property type="entry name" value="Pyrid_ox_like"/>
    <property type="match status" value="1"/>
</dbReference>
<dbReference type="PANTHER" id="PTHR34818">
    <property type="entry name" value="PROTEIN BLI-3"/>
    <property type="match status" value="1"/>
</dbReference>
<dbReference type="InterPro" id="IPR012349">
    <property type="entry name" value="Split_barrel_FMN-bd"/>
</dbReference>
<dbReference type="InterPro" id="IPR052917">
    <property type="entry name" value="Stress-Dev_Protein"/>
</dbReference>
<feature type="domain" description="General stress protein FMN-binding split barrel" evidence="1">
    <location>
        <begin position="10"/>
        <end position="157"/>
    </location>
</feature>
<organism evidence="2">
    <name type="scientific">marine sediment metagenome</name>
    <dbReference type="NCBI Taxonomy" id="412755"/>
    <lineage>
        <taxon>unclassified sequences</taxon>
        <taxon>metagenomes</taxon>
        <taxon>ecological metagenomes</taxon>
    </lineage>
</organism>
<comment type="caution">
    <text evidence="2">The sequence shown here is derived from an EMBL/GenBank/DDBJ whole genome shotgun (WGS) entry which is preliminary data.</text>
</comment>
<dbReference type="SUPFAM" id="SSF50475">
    <property type="entry name" value="FMN-binding split barrel"/>
    <property type="match status" value="1"/>
</dbReference>
<protein>
    <recommendedName>
        <fullName evidence="1">General stress protein FMN-binding split barrel domain-containing protein</fullName>
    </recommendedName>
</protein>
<evidence type="ECO:0000313" key="2">
    <source>
        <dbReference type="EMBL" id="KKN16730.1"/>
    </source>
</evidence>
<accession>A0A0F9NB30</accession>